<keyword evidence="4 9" id="KW-0378">Hydrolase</keyword>
<evidence type="ECO:0000256" key="6">
    <source>
        <dbReference type="SAM" id="MobiDB-lite"/>
    </source>
</evidence>
<keyword evidence="10" id="KW-1185">Reference proteome</keyword>
<feature type="chain" id="PRO_5046533496" description="beta-N-acetylhexosaminidase" evidence="7">
    <location>
        <begin position="29"/>
        <end position="435"/>
    </location>
</feature>
<dbReference type="InterPro" id="IPR036962">
    <property type="entry name" value="Glyco_hydro_3_N_sf"/>
</dbReference>
<evidence type="ECO:0000256" key="1">
    <source>
        <dbReference type="ARBA" id="ARBA00001231"/>
    </source>
</evidence>
<comment type="similarity">
    <text evidence="2">Belongs to the glycosyl hydrolase 3 family.</text>
</comment>
<comment type="caution">
    <text evidence="9">The sequence shown here is derived from an EMBL/GenBank/DDBJ whole genome shotgun (WGS) entry which is preliminary data.</text>
</comment>
<dbReference type="PANTHER" id="PTHR30480:SF13">
    <property type="entry name" value="BETA-HEXOSAMINIDASE"/>
    <property type="match status" value="1"/>
</dbReference>
<sequence>MQLRWSSIMLVALFIVCFAAGCSKESPAAPPVKAPEETAQPEETSAHSPPATGSDPEEEAPSQLDGMTLEEKLGQLIIAGVKGDAPTVEMKEMLLSQYVGGIIFFKNNLSAKPKDVADLVNQLKAWNRTSGQAPPLFFSVDQEGGRVSRLPGVHALPTARAIGKTNDAEFAAWVGSSLGEMCRLMGMNMDFAPVLDIHSNPDNPVIGSRSFGTTAELVTRMGMSALKGIREEGVIPVVKHFPGHGDTAVDSHLDLPVIGKDLKALQAMEWLPFVEAIRQDVDVVMVGHLLLPELDPELPASLSKVLITEQLRGALGFKGVVVSDDMTMGAISKQYGMGEAAVLTIKAGGDLVMVAHEYENVTKVLDALKQSIQSGELTEQRIDESVSRILELKNKYKLSDETPIEYPDQKLAALNEEIGKRLAAMGLAPAAAAGQ</sequence>
<dbReference type="SUPFAM" id="SSF51445">
    <property type="entry name" value="(Trans)glycosidases"/>
    <property type="match status" value="1"/>
</dbReference>
<evidence type="ECO:0000256" key="2">
    <source>
        <dbReference type="ARBA" id="ARBA00005336"/>
    </source>
</evidence>
<feature type="region of interest" description="Disordered" evidence="6">
    <location>
        <begin position="27"/>
        <end position="63"/>
    </location>
</feature>
<dbReference type="InterPro" id="IPR050226">
    <property type="entry name" value="NagZ_Beta-hexosaminidase"/>
</dbReference>
<dbReference type="PANTHER" id="PTHR30480">
    <property type="entry name" value="BETA-HEXOSAMINIDASE-RELATED"/>
    <property type="match status" value="1"/>
</dbReference>
<dbReference type="Pfam" id="PF00933">
    <property type="entry name" value="Glyco_hydro_3"/>
    <property type="match status" value="1"/>
</dbReference>
<evidence type="ECO:0000313" key="9">
    <source>
        <dbReference type="EMBL" id="CAH1193581.1"/>
    </source>
</evidence>
<evidence type="ECO:0000256" key="3">
    <source>
        <dbReference type="ARBA" id="ARBA00012663"/>
    </source>
</evidence>
<dbReference type="Gene3D" id="3.20.20.300">
    <property type="entry name" value="Glycoside hydrolase, family 3, N-terminal domain"/>
    <property type="match status" value="1"/>
</dbReference>
<keyword evidence="7" id="KW-0732">Signal</keyword>
<feature type="signal peptide" evidence="7">
    <location>
        <begin position="1"/>
        <end position="28"/>
    </location>
</feature>
<dbReference type="EMBL" id="CAKMMF010000002">
    <property type="protein sequence ID" value="CAH1193581.1"/>
    <property type="molecule type" value="Genomic_DNA"/>
</dbReference>
<dbReference type="Proteomes" id="UP000838686">
    <property type="component" value="Unassembled WGS sequence"/>
</dbReference>
<dbReference type="InterPro" id="IPR001764">
    <property type="entry name" value="Glyco_hydro_3_N"/>
</dbReference>
<evidence type="ECO:0000256" key="7">
    <source>
        <dbReference type="SAM" id="SignalP"/>
    </source>
</evidence>
<gene>
    <name evidence="9" type="primary">nagZ_1</name>
    <name evidence="9" type="ORF">PAECIP111893_00498</name>
</gene>
<dbReference type="InterPro" id="IPR017853">
    <property type="entry name" value="GH"/>
</dbReference>
<organism evidence="9 10">
    <name type="scientific">Paenibacillus plantiphilus</name>
    <dbReference type="NCBI Taxonomy" id="2905650"/>
    <lineage>
        <taxon>Bacteria</taxon>
        <taxon>Bacillati</taxon>
        <taxon>Bacillota</taxon>
        <taxon>Bacilli</taxon>
        <taxon>Bacillales</taxon>
        <taxon>Paenibacillaceae</taxon>
        <taxon>Paenibacillus</taxon>
    </lineage>
</organism>
<reference evidence="9" key="1">
    <citation type="submission" date="2022-01" db="EMBL/GenBank/DDBJ databases">
        <authorList>
            <person name="Criscuolo A."/>
        </authorList>
    </citation>
    <scope>NUCLEOTIDE SEQUENCE</scope>
    <source>
        <strain evidence="9">CIP111893</strain>
    </source>
</reference>
<evidence type="ECO:0000259" key="8">
    <source>
        <dbReference type="Pfam" id="PF00933"/>
    </source>
</evidence>
<dbReference type="RefSeq" id="WP_236338745.1">
    <property type="nucleotide sequence ID" value="NZ_CAKMMF010000002.1"/>
</dbReference>
<dbReference type="GO" id="GO:0004563">
    <property type="term" value="F:beta-N-acetylhexosaminidase activity"/>
    <property type="evidence" value="ECO:0007669"/>
    <property type="project" value="UniProtKB-EC"/>
</dbReference>
<dbReference type="PROSITE" id="PS51257">
    <property type="entry name" value="PROKAR_LIPOPROTEIN"/>
    <property type="match status" value="1"/>
</dbReference>
<evidence type="ECO:0000313" key="10">
    <source>
        <dbReference type="Proteomes" id="UP000838686"/>
    </source>
</evidence>
<evidence type="ECO:0000256" key="4">
    <source>
        <dbReference type="ARBA" id="ARBA00022801"/>
    </source>
</evidence>
<keyword evidence="5 9" id="KW-0326">Glycosidase</keyword>
<protein>
    <recommendedName>
        <fullName evidence="3">beta-N-acetylhexosaminidase</fullName>
        <ecNumber evidence="3">3.2.1.52</ecNumber>
    </recommendedName>
</protein>
<comment type="catalytic activity">
    <reaction evidence="1">
        <text>Hydrolysis of terminal non-reducing N-acetyl-D-hexosamine residues in N-acetyl-beta-D-hexosaminides.</text>
        <dbReference type="EC" id="3.2.1.52"/>
    </reaction>
</comment>
<name>A0ABN8FWV4_9BACL</name>
<evidence type="ECO:0000256" key="5">
    <source>
        <dbReference type="ARBA" id="ARBA00023295"/>
    </source>
</evidence>
<accession>A0ABN8FWV4</accession>
<feature type="domain" description="Glycoside hydrolase family 3 N-terminal" evidence="8">
    <location>
        <begin position="68"/>
        <end position="392"/>
    </location>
</feature>
<proteinExistence type="inferred from homology"/>
<dbReference type="EC" id="3.2.1.52" evidence="3"/>